<accession>A0A9W8AU96</accession>
<dbReference type="InterPro" id="IPR042225">
    <property type="entry name" value="Ncb2"/>
</dbReference>
<dbReference type="EMBL" id="JANBPY010000863">
    <property type="protein sequence ID" value="KAJ1963154.1"/>
    <property type="molecule type" value="Genomic_DNA"/>
</dbReference>
<protein>
    <submittedName>
        <fullName evidence="5">Negative cofactor 2 transcription regulator complex subunit ncb2</fullName>
    </submittedName>
</protein>
<evidence type="ECO:0000256" key="2">
    <source>
        <dbReference type="ARBA" id="ARBA00023242"/>
    </source>
</evidence>
<dbReference type="GO" id="GO:0017025">
    <property type="term" value="F:TBP-class protein binding"/>
    <property type="evidence" value="ECO:0007669"/>
    <property type="project" value="TreeGrafter"/>
</dbReference>
<proteinExistence type="predicted"/>
<organism evidence="5 6">
    <name type="scientific">Dispira parvispora</name>
    <dbReference type="NCBI Taxonomy" id="1520584"/>
    <lineage>
        <taxon>Eukaryota</taxon>
        <taxon>Fungi</taxon>
        <taxon>Fungi incertae sedis</taxon>
        <taxon>Zoopagomycota</taxon>
        <taxon>Kickxellomycotina</taxon>
        <taxon>Dimargaritomycetes</taxon>
        <taxon>Dimargaritales</taxon>
        <taxon>Dimargaritaceae</taxon>
        <taxon>Dispira</taxon>
    </lineage>
</organism>
<dbReference type="AlphaFoldDB" id="A0A9W8AU96"/>
<gene>
    <name evidence="5" type="primary">NCB2</name>
    <name evidence="5" type="ORF">IWQ62_003304</name>
</gene>
<dbReference type="Proteomes" id="UP001150925">
    <property type="component" value="Unassembled WGS sequence"/>
</dbReference>
<reference evidence="5" key="1">
    <citation type="submission" date="2022-07" db="EMBL/GenBank/DDBJ databases">
        <title>Phylogenomic reconstructions and comparative analyses of Kickxellomycotina fungi.</title>
        <authorList>
            <person name="Reynolds N.K."/>
            <person name="Stajich J.E."/>
            <person name="Barry K."/>
            <person name="Grigoriev I.V."/>
            <person name="Crous P."/>
            <person name="Smith M.E."/>
        </authorList>
    </citation>
    <scope>NUCLEOTIDE SEQUENCE</scope>
    <source>
        <strain evidence="5">RSA 1196</strain>
    </source>
</reference>
<sequence length="163" mass="18800">MSDYENANGSDELSLPRATVHKLIQEMMPKDITCARETRDLLIDCCNEFIHLVASEANEVCEKEAKKTIAAEHVLTALKALGFEGYLDEVQDAYEDHRKQQSRDRDKRNARFDSGLTEEESLRQQEQLFAQARMQLESQQLLQQQVQEQPHQHDQQTQEGTNP</sequence>
<feature type="domain" description="Transcription factor CBF/NF-Y/archaeal histone" evidence="4">
    <location>
        <begin position="14"/>
        <end position="78"/>
    </location>
</feature>
<comment type="caution">
    <text evidence="5">The sequence shown here is derived from an EMBL/GenBank/DDBJ whole genome shotgun (WGS) entry which is preliminary data.</text>
</comment>
<dbReference type="GO" id="GO:0000122">
    <property type="term" value="P:negative regulation of transcription by RNA polymerase II"/>
    <property type="evidence" value="ECO:0007669"/>
    <property type="project" value="InterPro"/>
</dbReference>
<dbReference type="GO" id="GO:0046982">
    <property type="term" value="F:protein heterodimerization activity"/>
    <property type="evidence" value="ECO:0007669"/>
    <property type="project" value="InterPro"/>
</dbReference>
<dbReference type="PANTHER" id="PTHR46138:SF1">
    <property type="entry name" value="PROTEIN DR1"/>
    <property type="match status" value="1"/>
</dbReference>
<keyword evidence="6" id="KW-1185">Reference proteome</keyword>
<dbReference type="InterPro" id="IPR009072">
    <property type="entry name" value="Histone-fold"/>
</dbReference>
<dbReference type="InterPro" id="IPR003958">
    <property type="entry name" value="CBFA_NFYB_domain"/>
</dbReference>
<name>A0A9W8AU96_9FUNG</name>
<evidence type="ECO:0000313" key="5">
    <source>
        <dbReference type="EMBL" id="KAJ1963154.1"/>
    </source>
</evidence>
<evidence type="ECO:0000256" key="3">
    <source>
        <dbReference type="SAM" id="MobiDB-lite"/>
    </source>
</evidence>
<keyword evidence="2" id="KW-0539">Nucleus</keyword>
<dbReference type="GO" id="GO:0016251">
    <property type="term" value="F:RNA polymerase II general transcription initiation factor activity"/>
    <property type="evidence" value="ECO:0007669"/>
    <property type="project" value="TreeGrafter"/>
</dbReference>
<evidence type="ECO:0000313" key="6">
    <source>
        <dbReference type="Proteomes" id="UP001150925"/>
    </source>
</evidence>
<comment type="subcellular location">
    <subcellularLocation>
        <location evidence="1">Nucleus</location>
    </subcellularLocation>
</comment>
<dbReference type="GO" id="GO:0051123">
    <property type="term" value="P:RNA polymerase II preinitiation complex assembly"/>
    <property type="evidence" value="ECO:0007669"/>
    <property type="project" value="TreeGrafter"/>
</dbReference>
<feature type="compositionally biased region" description="Low complexity" evidence="3">
    <location>
        <begin position="140"/>
        <end position="149"/>
    </location>
</feature>
<evidence type="ECO:0000256" key="1">
    <source>
        <dbReference type="ARBA" id="ARBA00004123"/>
    </source>
</evidence>
<dbReference type="CDD" id="cd22905">
    <property type="entry name" value="HFD_Dr1"/>
    <property type="match status" value="1"/>
</dbReference>
<dbReference type="Gene3D" id="1.10.20.10">
    <property type="entry name" value="Histone, subunit A"/>
    <property type="match status" value="1"/>
</dbReference>
<dbReference type="OrthoDB" id="601405at2759"/>
<dbReference type="GO" id="GO:0017054">
    <property type="term" value="C:negative cofactor 2 complex"/>
    <property type="evidence" value="ECO:0007669"/>
    <property type="project" value="InterPro"/>
</dbReference>
<dbReference type="PANTHER" id="PTHR46138">
    <property type="entry name" value="PROTEIN DR1"/>
    <property type="match status" value="1"/>
</dbReference>
<dbReference type="FunFam" id="1.10.20.10:FF:000019">
    <property type="entry name" value="Negative cofactor 2 beta"/>
    <property type="match status" value="1"/>
</dbReference>
<dbReference type="SUPFAM" id="SSF47113">
    <property type="entry name" value="Histone-fold"/>
    <property type="match status" value="1"/>
</dbReference>
<feature type="region of interest" description="Disordered" evidence="3">
    <location>
        <begin position="140"/>
        <end position="163"/>
    </location>
</feature>
<dbReference type="Pfam" id="PF00808">
    <property type="entry name" value="CBFD_NFYB_HMF"/>
    <property type="match status" value="1"/>
</dbReference>
<evidence type="ECO:0000259" key="4">
    <source>
        <dbReference type="Pfam" id="PF00808"/>
    </source>
</evidence>